<organism evidence="3 4">
    <name type="scientific">Choiromyces venosus 120613-1</name>
    <dbReference type="NCBI Taxonomy" id="1336337"/>
    <lineage>
        <taxon>Eukaryota</taxon>
        <taxon>Fungi</taxon>
        <taxon>Dikarya</taxon>
        <taxon>Ascomycota</taxon>
        <taxon>Pezizomycotina</taxon>
        <taxon>Pezizomycetes</taxon>
        <taxon>Pezizales</taxon>
        <taxon>Tuberaceae</taxon>
        <taxon>Choiromyces</taxon>
    </lineage>
</organism>
<dbReference type="Proteomes" id="UP000276215">
    <property type="component" value="Unassembled WGS sequence"/>
</dbReference>
<feature type="region of interest" description="Disordered" evidence="2">
    <location>
        <begin position="424"/>
        <end position="510"/>
    </location>
</feature>
<feature type="compositionally biased region" description="Low complexity" evidence="2">
    <location>
        <begin position="215"/>
        <end position="225"/>
    </location>
</feature>
<accession>A0A3N4IY67</accession>
<feature type="coiled-coil region" evidence="1">
    <location>
        <begin position="568"/>
        <end position="595"/>
    </location>
</feature>
<evidence type="ECO:0000313" key="4">
    <source>
        <dbReference type="Proteomes" id="UP000276215"/>
    </source>
</evidence>
<feature type="compositionally biased region" description="Pro residues" evidence="2">
    <location>
        <begin position="255"/>
        <end position="264"/>
    </location>
</feature>
<feature type="region of interest" description="Disordered" evidence="2">
    <location>
        <begin position="657"/>
        <end position="722"/>
    </location>
</feature>
<feature type="compositionally biased region" description="Low complexity" evidence="2">
    <location>
        <begin position="463"/>
        <end position="478"/>
    </location>
</feature>
<keyword evidence="1" id="KW-0175">Coiled coil</keyword>
<feature type="compositionally biased region" description="Basic and acidic residues" evidence="2">
    <location>
        <begin position="442"/>
        <end position="459"/>
    </location>
</feature>
<sequence>MMVPTVQAGGQVGHRRMSSLRSTTLNFFKGNNKGSQLQHSTSLRRNELTISSPLRITEENVSPTTIGPPNRAGTEPTLSEKTMSRHHFPSTGVFEVGFGRGPPPLPASKRESSSAGEDDDGNESTITIGMDAREMSPSRQSDFDNTEEKLGSTTTQSAKSKKRGQKLKMALSLLRRRSNTNLRRAYGDPVDSNSETSRDRETFFEPLLDPDYIEPAASPTRATATPPGPLNHPKTNGFKFALTPRSHARQVLAKAPPPPQQPPPDNRRPRRATVASVTLNPSGDPEYPRNSMWSGRPSSSQSGILKIMSQDEGGMSNGSLVNPDGTLMNGSANTGGGLFPRPASLQRHWSDGAQNNHGTVSTVDRSGVSTPCLDQEPVRPLSFGAMLNGYGGSMKITEAVSLETRVQELETQVATLQNFITQHVEFPPQPRRTFSTGAPTNRDNRDRELLLRPPDSDRKFSKRSFSLSSAGSSEKLGSPELPSTPRNLYPPPRSADQRVPQYSPRTEQEREETLQALEGFRVNVESKRNTASTIKGPTLMRDDLIENRSPSPTPIVSMAQYTGLVSQVKREQRARRKLEAQIANLQEQMSLVLHRQLLQSSASPTVADTMSLRPGDFNSIRRKTSSEVPTPDLTPPRASPIGNLFTGFDSNMVDDDDSDDESVFMGVDTDDNEIWETPAEERESMISDSDSEGGFRETLSAFPSPQRTLSLSQLTHKSSLAR</sequence>
<gene>
    <name evidence="3" type="ORF">L873DRAFT_1872040</name>
</gene>
<name>A0A3N4IY67_9PEZI</name>
<evidence type="ECO:0000313" key="3">
    <source>
        <dbReference type="EMBL" id="RPA91122.1"/>
    </source>
</evidence>
<dbReference type="AlphaFoldDB" id="A0A3N4IY67"/>
<feature type="compositionally biased region" description="Polar residues" evidence="2">
    <location>
        <begin position="701"/>
        <end position="722"/>
    </location>
</feature>
<dbReference type="OrthoDB" id="5428925at2759"/>
<proteinExistence type="predicted"/>
<reference evidence="3 4" key="1">
    <citation type="journal article" date="2018" name="Nat. Ecol. Evol.">
        <title>Pezizomycetes genomes reveal the molecular basis of ectomycorrhizal truffle lifestyle.</title>
        <authorList>
            <person name="Murat C."/>
            <person name="Payen T."/>
            <person name="Noel B."/>
            <person name="Kuo A."/>
            <person name="Morin E."/>
            <person name="Chen J."/>
            <person name="Kohler A."/>
            <person name="Krizsan K."/>
            <person name="Balestrini R."/>
            <person name="Da Silva C."/>
            <person name="Montanini B."/>
            <person name="Hainaut M."/>
            <person name="Levati E."/>
            <person name="Barry K.W."/>
            <person name="Belfiori B."/>
            <person name="Cichocki N."/>
            <person name="Clum A."/>
            <person name="Dockter R.B."/>
            <person name="Fauchery L."/>
            <person name="Guy J."/>
            <person name="Iotti M."/>
            <person name="Le Tacon F."/>
            <person name="Lindquist E.A."/>
            <person name="Lipzen A."/>
            <person name="Malagnac F."/>
            <person name="Mello A."/>
            <person name="Molinier V."/>
            <person name="Miyauchi S."/>
            <person name="Poulain J."/>
            <person name="Riccioni C."/>
            <person name="Rubini A."/>
            <person name="Sitrit Y."/>
            <person name="Splivallo R."/>
            <person name="Traeger S."/>
            <person name="Wang M."/>
            <person name="Zifcakova L."/>
            <person name="Wipf D."/>
            <person name="Zambonelli A."/>
            <person name="Paolocci F."/>
            <person name="Nowrousian M."/>
            <person name="Ottonello S."/>
            <person name="Baldrian P."/>
            <person name="Spatafora J.W."/>
            <person name="Henrissat B."/>
            <person name="Nagy L.G."/>
            <person name="Aury J.M."/>
            <person name="Wincker P."/>
            <person name="Grigoriev I.V."/>
            <person name="Bonfante P."/>
            <person name="Martin F.M."/>
        </authorList>
    </citation>
    <scope>NUCLEOTIDE SEQUENCE [LARGE SCALE GENOMIC DNA]</scope>
    <source>
        <strain evidence="3 4">120613-1</strain>
    </source>
</reference>
<protein>
    <submittedName>
        <fullName evidence="3">Uncharacterized protein</fullName>
    </submittedName>
</protein>
<dbReference type="EMBL" id="ML120504">
    <property type="protein sequence ID" value="RPA91122.1"/>
    <property type="molecule type" value="Genomic_DNA"/>
</dbReference>
<feature type="compositionally biased region" description="Polar residues" evidence="2">
    <location>
        <begin position="32"/>
        <end position="67"/>
    </location>
</feature>
<evidence type="ECO:0000256" key="1">
    <source>
        <dbReference type="SAM" id="Coils"/>
    </source>
</evidence>
<feature type="region of interest" description="Disordered" evidence="2">
    <location>
        <begin position="605"/>
        <end position="642"/>
    </location>
</feature>
<feature type="compositionally biased region" description="Acidic residues" evidence="2">
    <location>
        <begin position="657"/>
        <end position="674"/>
    </location>
</feature>
<dbReference type="STRING" id="1336337.A0A3N4IY67"/>
<evidence type="ECO:0000256" key="2">
    <source>
        <dbReference type="SAM" id="MobiDB-lite"/>
    </source>
</evidence>
<feature type="region of interest" description="Disordered" evidence="2">
    <location>
        <begin position="26"/>
        <end position="301"/>
    </location>
</feature>
<keyword evidence="4" id="KW-1185">Reference proteome</keyword>
<feature type="compositionally biased region" description="Polar residues" evidence="2">
    <location>
        <begin position="291"/>
        <end position="301"/>
    </location>
</feature>